<evidence type="ECO:0000313" key="9">
    <source>
        <dbReference type="EMBL" id="MBB4661630.1"/>
    </source>
</evidence>
<keyword evidence="10" id="KW-1185">Reference proteome</keyword>
<dbReference type="Proteomes" id="UP000585272">
    <property type="component" value="Unassembled WGS sequence"/>
</dbReference>
<feature type="binding site" evidence="7">
    <location>
        <position position="202"/>
    </location>
    <ligand>
        <name>Zn(2+)</name>
        <dbReference type="ChEBI" id="CHEBI:29105"/>
    </ligand>
</feature>
<feature type="binding site" evidence="7">
    <location>
        <position position="206"/>
    </location>
    <ligand>
        <name>Zn(2+)</name>
        <dbReference type="ChEBI" id="CHEBI:29105"/>
    </ligand>
</feature>
<feature type="transmembrane region" description="Helical" evidence="8">
    <location>
        <begin position="147"/>
        <end position="165"/>
    </location>
</feature>
<dbReference type="InterPro" id="IPR005744">
    <property type="entry name" value="Hy-lIII"/>
</dbReference>
<evidence type="ECO:0000256" key="5">
    <source>
        <dbReference type="ARBA" id="ARBA00022989"/>
    </source>
</evidence>
<name>A0A840ICF7_9ACTN</name>
<dbReference type="RefSeq" id="WP_343075528.1">
    <property type="nucleotide sequence ID" value="NZ_JACHNU010000001.1"/>
</dbReference>
<feature type="binding site" evidence="7">
    <location>
        <position position="73"/>
    </location>
    <ligand>
        <name>Zn(2+)</name>
        <dbReference type="ChEBI" id="CHEBI:29105"/>
    </ligand>
</feature>
<sequence>MRDDLIETVRGEIAELAAKRPKLRGVSHQWAAVAALVAGALLVWRAPTGRATFVAVVYAVSMVGLFAVSAVYHRITWRPNVRRWMRRLDHSMIYVFMAGSATPVALLVVGGTLGTILLCVAWGGAALGVALNLAWIDAPRMLKAMGYVALGWVGILALPKIVSVLGAVPTALFLGGGVFYTVGAVIYAKRRPDPVPRIFGYHEVFHALVILAAAVHFVAVAGFVVPRG</sequence>
<evidence type="ECO:0000256" key="1">
    <source>
        <dbReference type="ARBA" id="ARBA00004651"/>
    </source>
</evidence>
<dbReference type="EMBL" id="JACHNU010000001">
    <property type="protein sequence ID" value="MBB4661630.1"/>
    <property type="molecule type" value="Genomic_DNA"/>
</dbReference>
<keyword evidence="7" id="KW-0479">Metal-binding</keyword>
<dbReference type="GO" id="GO:0140911">
    <property type="term" value="F:pore-forming activity"/>
    <property type="evidence" value="ECO:0007669"/>
    <property type="project" value="InterPro"/>
</dbReference>
<evidence type="ECO:0000256" key="6">
    <source>
        <dbReference type="ARBA" id="ARBA00023136"/>
    </source>
</evidence>
<keyword evidence="3" id="KW-1003">Cell membrane</keyword>
<dbReference type="PANTHER" id="PTHR20855:SF3">
    <property type="entry name" value="LD03007P"/>
    <property type="match status" value="1"/>
</dbReference>
<dbReference type="PANTHER" id="PTHR20855">
    <property type="entry name" value="ADIPOR/PROGESTIN RECEPTOR-RELATED"/>
    <property type="match status" value="1"/>
</dbReference>
<keyword evidence="4 8" id="KW-0812">Transmembrane</keyword>
<evidence type="ECO:0000256" key="8">
    <source>
        <dbReference type="SAM" id="Phobius"/>
    </source>
</evidence>
<feature type="transmembrane region" description="Helical" evidence="8">
    <location>
        <begin position="92"/>
        <end position="109"/>
    </location>
</feature>
<evidence type="ECO:0000256" key="4">
    <source>
        <dbReference type="ARBA" id="ARBA00022692"/>
    </source>
</evidence>
<dbReference type="GO" id="GO:0046872">
    <property type="term" value="F:metal ion binding"/>
    <property type="evidence" value="ECO:0007669"/>
    <property type="project" value="UniProtKB-KW"/>
</dbReference>
<protein>
    <submittedName>
        <fullName evidence="9">Hemolysin III</fullName>
    </submittedName>
</protein>
<feature type="transmembrane region" description="Helical" evidence="8">
    <location>
        <begin position="200"/>
        <end position="225"/>
    </location>
</feature>
<evidence type="ECO:0000256" key="7">
    <source>
        <dbReference type="PIRSR" id="PIRSR604254-1"/>
    </source>
</evidence>
<evidence type="ECO:0000313" key="10">
    <source>
        <dbReference type="Proteomes" id="UP000585272"/>
    </source>
</evidence>
<dbReference type="AlphaFoldDB" id="A0A840ICF7"/>
<accession>A0A840ICF7</accession>
<feature type="transmembrane region" description="Helical" evidence="8">
    <location>
        <begin position="30"/>
        <end position="47"/>
    </location>
</feature>
<evidence type="ECO:0000256" key="2">
    <source>
        <dbReference type="ARBA" id="ARBA00008488"/>
    </source>
</evidence>
<comment type="similarity">
    <text evidence="2">Belongs to the UPF0073 (Hly-III) family.</text>
</comment>
<gene>
    <name evidence="9" type="ORF">BDZ31_001203</name>
</gene>
<proteinExistence type="inferred from homology"/>
<dbReference type="InterPro" id="IPR004254">
    <property type="entry name" value="AdipoR/HlyIII-related"/>
</dbReference>
<comment type="subcellular location">
    <subcellularLocation>
        <location evidence="1">Cell membrane</location>
        <topology evidence="1">Multi-pass membrane protein</topology>
    </subcellularLocation>
</comment>
<reference evidence="9 10" key="1">
    <citation type="submission" date="2020-08" db="EMBL/GenBank/DDBJ databases">
        <title>Genomic Encyclopedia of Archaeal and Bacterial Type Strains, Phase II (KMG-II): from individual species to whole genera.</title>
        <authorList>
            <person name="Goeker M."/>
        </authorList>
    </citation>
    <scope>NUCLEOTIDE SEQUENCE [LARGE SCALE GENOMIC DNA]</scope>
    <source>
        <strain evidence="9 10">DSM 23288</strain>
    </source>
</reference>
<organism evidence="9 10">
    <name type="scientific">Conexibacter arvalis</name>
    <dbReference type="NCBI Taxonomy" id="912552"/>
    <lineage>
        <taxon>Bacteria</taxon>
        <taxon>Bacillati</taxon>
        <taxon>Actinomycetota</taxon>
        <taxon>Thermoleophilia</taxon>
        <taxon>Solirubrobacterales</taxon>
        <taxon>Conexibacteraceae</taxon>
        <taxon>Conexibacter</taxon>
    </lineage>
</organism>
<feature type="transmembrane region" description="Helical" evidence="8">
    <location>
        <begin position="53"/>
        <end position="72"/>
    </location>
</feature>
<evidence type="ECO:0000256" key="3">
    <source>
        <dbReference type="ARBA" id="ARBA00022475"/>
    </source>
</evidence>
<feature type="transmembrane region" description="Helical" evidence="8">
    <location>
        <begin position="115"/>
        <end position="135"/>
    </location>
</feature>
<dbReference type="Pfam" id="PF03006">
    <property type="entry name" value="HlyIII"/>
    <property type="match status" value="1"/>
</dbReference>
<keyword evidence="7" id="KW-0862">Zinc</keyword>
<dbReference type="GO" id="GO:0005886">
    <property type="term" value="C:plasma membrane"/>
    <property type="evidence" value="ECO:0007669"/>
    <property type="project" value="UniProtKB-SubCell"/>
</dbReference>
<dbReference type="NCBIfam" id="TIGR01065">
    <property type="entry name" value="hlyIII"/>
    <property type="match status" value="1"/>
</dbReference>
<comment type="caution">
    <text evidence="9">The sequence shown here is derived from an EMBL/GenBank/DDBJ whole genome shotgun (WGS) entry which is preliminary data.</text>
</comment>
<keyword evidence="6 8" id="KW-0472">Membrane</keyword>
<keyword evidence="5 8" id="KW-1133">Transmembrane helix</keyword>